<keyword evidence="1" id="KW-0472">Membrane</keyword>
<accession>A0A378F6W3</accession>
<evidence type="ECO:0000313" key="2">
    <source>
        <dbReference type="EMBL" id="STW40025.1"/>
    </source>
</evidence>
<reference evidence="2 3" key="1">
    <citation type="submission" date="2018-06" db="EMBL/GenBank/DDBJ databases">
        <authorList>
            <consortium name="Pathogen Informatics"/>
            <person name="Doyle S."/>
        </authorList>
    </citation>
    <scope>NUCLEOTIDE SEQUENCE [LARGE SCALE GENOMIC DNA]</scope>
    <source>
        <strain evidence="2 3">NCTC9617</strain>
    </source>
</reference>
<dbReference type="AlphaFoldDB" id="A0A378F6W3"/>
<feature type="transmembrane region" description="Helical" evidence="1">
    <location>
        <begin position="52"/>
        <end position="75"/>
    </location>
</feature>
<protein>
    <submittedName>
        <fullName evidence="2">Iron ABC transporter permease</fullName>
    </submittedName>
</protein>
<sequence>MLGVTLAWLDGTYCPLPVGSCGRRWRLPRWRSPAFVPELRLGSVAVPSLHGLSAGVFLSVLAYYPFIYMPVAAVLRRLDPHP</sequence>
<keyword evidence="1" id="KW-0812">Transmembrane</keyword>
<organism evidence="2 3">
    <name type="scientific">Klebsiella pneumoniae</name>
    <dbReference type="NCBI Taxonomy" id="573"/>
    <lineage>
        <taxon>Bacteria</taxon>
        <taxon>Pseudomonadati</taxon>
        <taxon>Pseudomonadota</taxon>
        <taxon>Gammaproteobacteria</taxon>
        <taxon>Enterobacterales</taxon>
        <taxon>Enterobacteriaceae</taxon>
        <taxon>Klebsiella/Raoultella group</taxon>
        <taxon>Klebsiella</taxon>
        <taxon>Klebsiella pneumoniae complex</taxon>
    </lineage>
</organism>
<evidence type="ECO:0000313" key="3">
    <source>
        <dbReference type="Proteomes" id="UP000255167"/>
    </source>
</evidence>
<dbReference type="EMBL" id="UGNC01000004">
    <property type="protein sequence ID" value="STW40025.1"/>
    <property type="molecule type" value="Genomic_DNA"/>
</dbReference>
<evidence type="ECO:0000256" key="1">
    <source>
        <dbReference type="SAM" id="Phobius"/>
    </source>
</evidence>
<keyword evidence="1" id="KW-1133">Transmembrane helix</keyword>
<name>A0A378F6W3_KLEPN</name>
<gene>
    <name evidence="2" type="primary">fbpB_4</name>
    <name evidence="2" type="ORF">NCTC9617_01559</name>
</gene>
<proteinExistence type="predicted"/>
<dbReference type="Proteomes" id="UP000255167">
    <property type="component" value="Unassembled WGS sequence"/>
</dbReference>